<sequence>MTGEDGVRDDSDRRWATRIGESALFLAPHIVALIRLEDLVPLLETDHRVQCIFTVPEDGEDRPDAADLVRAHGGLLLPKQQAARTTHGLVLAGSNRGLDAVRGPKLLVPHGGGLGQYRSGELITGLHPEQLLRDGRVLADRIVLTHQRELDLLAELCPQAVPHAVVTGDVAFDRLVASAPYRDQYRRALGVTGDREIICVTVSWSARSGFGSNPDLFRHIVDAAPDARVVASLHPQIWSQHGTGQVLGWLADAIEAGLVVLAPHSDWRGAVTAADVVLADYTSVGTFAAGAGTPVLRIPHDAQPLLPGSPTAVLAAETPLWDRSRPLLPQLEAAREAQRHGLGAHIAGLLTSRPGQAGKILRQEMYALLGLGEPARAVPVSPAPLPRCTTWPLIPLPRTRPRG</sequence>
<dbReference type="EMBL" id="BNAW01000002">
    <property type="protein sequence ID" value="GHF95755.1"/>
    <property type="molecule type" value="Genomic_DNA"/>
</dbReference>
<accession>A0ABQ3JYL6</accession>
<evidence type="ECO:0000313" key="1">
    <source>
        <dbReference type="EMBL" id="GHF95755.1"/>
    </source>
</evidence>
<keyword evidence="2" id="KW-1185">Reference proteome</keyword>
<proteinExistence type="predicted"/>
<dbReference type="RefSeq" id="WP_191306638.1">
    <property type="nucleotide sequence ID" value="NZ_BNAW01000002.1"/>
</dbReference>
<protein>
    <submittedName>
        <fullName evidence="1">Uncharacterized protein</fullName>
    </submittedName>
</protein>
<dbReference type="SUPFAM" id="SSF53756">
    <property type="entry name" value="UDP-Glycosyltransferase/glycogen phosphorylase"/>
    <property type="match status" value="1"/>
</dbReference>
<name>A0ABQ3JYL6_9PSEU</name>
<evidence type="ECO:0000313" key="2">
    <source>
        <dbReference type="Proteomes" id="UP000649955"/>
    </source>
</evidence>
<reference evidence="2" key="1">
    <citation type="journal article" date="2019" name="Int. J. Syst. Evol. Microbiol.">
        <title>The Global Catalogue of Microorganisms (GCM) 10K type strain sequencing project: providing services to taxonomists for standard genome sequencing and annotation.</title>
        <authorList>
            <consortium name="The Broad Institute Genomics Platform"/>
            <consortium name="The Broad Institute Genome Sequencing Center for Infectious Disease"/>
            <person name="Wu L."/>
            <person name="Ma J."/>
        </authorList>
    </citation>
    <scope>NUCLEOTIDE SEQUENCE [LARGE SCALE GENOMIC DNA]</scope>
    <source>
        <strain evidence="2">CGMCC 4.7680</strain>
    </source>
</reference>
<dbReference type="Proteomes" id="UP000649955">
    <property type="component" value="Unassembled WGS sequence"/>
</dbReference>
<comment type="caution">
    <text evidence="1">The sequence shown here is derived from an EMBL/GenBank/DDBJ whole genome shotgun (WGS) entry which is preliminary data.</text>
</comment>
<organism evidence="1 2">
    <name type="scientific">Amycolatopsis bullii</name>
    <dbReference type="NCBI Taxonomy" id="941987"/>
    <lineage>
        <taxon>Bacteria</taxon>
        <taxon>Bacillati</taxon>
        <taxon>Actinomycetota</taxon>
        <taxon>Actinomycetes</taxon>
        <taxon>Pseudonocardiales</taxon>
        <taxon>Pseudonocardiaceae</taxon>
        <taxon>Amycolatopsis</taxon>
    </lineage>
</organism>
<gene>
    <name evidence="1" type="ORF">GCM10017567_07880</name>
</gene>